<reference evidence="2" key="1">
    <citation type="submission" date="2020-05" db="EMBL/GenBank/DDBJ databases">
        <title>Genomic Encyclopedia of Type Strains, Phase IV (KMG-V): Genome sequencing to study the core and pangenomes of soil and plant-associated prokaryotes.</title>
        <authorList>
            <person name="Whitman W."/>
        </authorList>
    </citation>
    <scope>NUCLEOTIDE SEQUENCE</scope>
    <source>
        <strain evidence="2">16F</strain>
    </source>
</reference>
<comment type="caution">
    <text evidence="2">The sequence shown here is derived from an EMBL/GenBank/DDBJ whole genome shotgun (WGS) entry which is preliminary data.</text>
</comment>
<dbReference type="Proteomes" id="UP000610746">
    <property type="component" value="Unassembled WGS sequence"/>
</dbReference>
<feature type="transmembrane region" description="Helical" evidence="1">
    <location>
        <begin position="6"/>
        <end position="29"/>
    </location>
</feature>
<keyword evidence="1" id="KW-0472">Membrane</keyword>
<accession>A0A8J8GCP7</accession>
<evidence type="ECO:0000313" key="3">
    <source>
        <dbReference type="Proteomes" id="UP000610746"/>
    </source>
</evidence>
<evidence type="ECO:0000313" key="2">
    <source>
        <dbReference type="EMBL" id="NRS93307.1"/>
    </source>
</evidence>
<keyword evidence="3" id="KW-1185">Reference proteome</keyword>
<name>A0A8J8GCP7_9FLAO</name>
<keyword evidence="1" id="KW-1133">Transmembrane helix</keyword>
<organism evidence="2 3">
    <name type="scientific">Frigoriflavimonas asaccharolytica</name>
    <dbReference type="NCBI Taxonomy" id="2735899"/>
    <lineage>
        <taxon>Bacteria</taxon>
        <taxon>Pseudomonadati</taxon>
        <taxon>Bacteroidota</taxon>
        <taxon>Flavobacteriia</taxon>
        <taxon>Flavobacteriales</taxon>
        <taxon>Weeksellaceae</taxon>
        <taxon>Frigoriflavimonas</taxon>
    </lineage>
</organism>
<protein>
    <submittedName>
        <fullName evidence="2">Uncharacterized protein</fullName>
    </submittedName>
</protein>
<keyword evidence="1" id="KW-0812">Transmembrane</keyword>
<dbReference type="EMBL" id="JABSNO010000019">
    <property type="protein sequence ID" value="NRS93307.1"/>
    <property type="molecule type" value="Genomic_DNA"/>
</dbReference>
<dbReference type="AlphaFoldDB" id="A0A8J8GCP7"/>
<feature type="transmembrane region" description="Helical" evidence="1">
    <location>
        <begin position="41"/>
        <end position="62"/>
    </location>
</feature>
<proteinExistence type="predicted"/>
<evidence type="ECO:0000256" key="1">
    <source>
        <dbReference type="SAM" id="Phobius"/>
    </source>
</evidence>
<gene>
    <name evidence="2" type="ORF">HNQ03_002394</name>
</gene>
<sequence>MSVDFLEMLLISLPFLYLFILIFTIYKLVKADISDANKTLLICLTIALPFLGILSSFIYLNIKKKSLV</sequence>